<keyword evidence="12" id="KW-1185">Reference proteome</keyword>
<evidence type="ECO:0000256" key="7">
    <source>
        <dbReference type="ARBA" id="ARBA00023212"/>
    </source>
</evidence>
<feature type="region of interest" description="Disordered" evidence="8">
    <location>
        <begin position="850"/>
        <end position="955"/>
    </location>
</feature>
<dbReference type="Proteomes" id="UP000472270">
    <property type="component" value="Unassembled WGS sequence"/>
</dbReference>
<dbReference type="InterPro" id="IPR011047">
    <property type="entry name" value="Quinoprotein_ADH-like_sf"/>
</dbReference>
<dbReference type="InterPro" id="IPR001680">
    <property type="entry name" value="WD40_rpt"/>
</dbReference>
<evidence type="ECO:0000256" key="4">
    <source>
        <dbReference type="ARBA" id="ARBA00022574"/>
    </source>
</evidence>
<dbReference type="Pfam" id="PF03451">
    <property type="entry name" value="HELP"/>
    <property type="match status" value="1"/>
</dbReference>
<dbReference type="InterPro" id="IPR050630">
    <property type="entry name" value="WD_repeat_EMAP"/>
</dbReference>
<evidence type="ECO:0000259" key="9">
    <source>
        <dbReference type="Pfam" id="PF23409"/>
    </source>
</evidence>
<feature type="compositionally biased region" description="Pro residues" evidence="8">
    <location>
        <begin position="889"/>
        <end position="898"/>
    </location>
</feature>
<sequence length="955" mass="105387">MSLINGKCALKNGYSDDSISAASTSDVQDRLSSLELRVQQQEDELTVMKAALADVLRRLAQSEDSAAAAKKQQSSKGQTPLREAYSMSCIANGSSSGRKSHRDSSTVSVSKKETLSSAAKSGVERKKDKPPMEGIKEKEEPPQANDKTPSAPSTPQAPSPSSNPPSPHPQQPQRQLSENKGSTPAKRFLPTAMQFLAVLEQRLNIFLSSNFSTEGEYIKMFMRGRPITMFIPSDVENYDDVRTELPPERLKLEWVYGYRGRDCRANVYLLPTGEIVYFIASVVVLFNYEERTQRHYLGHTDCVKCLAVHPDKIRIATGQIAGVDKDGRPLQPHVRVWDSVSLSTLQIIGLGTFERGVGSLAFSKADSGIHLSVIDDSNEHMLTVWDWQKKSKIAEIKTTNEVVLAVEFHPTDANTIVTCGKSHIFFWTWSGSSLTRKQGIFGKYEKPKFVQCLAFLNNGDILTGDSGGIMLIWTRSTAEAHTHTHTGTDIISTANILKDILHPRINILLIFPSSPVPDQYGTIRAVAEGKGEQFLVGTSRNFILRGTFNDGFQVEVQGHTDELWGLAAHPFKELFLTCAQDRQVCLWNSVDHTLEWTRLLDEHGHCAYFHPSGSVVAIGTHSGNVVCLHTLYFFFLAFLCRADNQTSLCLSSDGTLLAVGSHDNFIYLYTVSDKGRKYSRYGKCTGHSSYITHLDWSPDNKFIMSNSGDYEILYWDIPNGCKLIRNRSECKDIDWATYTCVLGYHVFGVWPEGSDGTDINALVRSHNRKVIALADDFCKVHLFQYPCSRPKAPSHKYSAHSSHVTNVSFMQSDSHLISTGGKDMSIMQWRLVEKTSSLVHSDSSLGLGVSLMHNSTPRTMPSVPSVPHTPTEPLPVPASLPLSTQPDTNTPPPTPPEPLHTVTSNGQQDGSPETPPPSDEATSPSDSTLSPKDSLEPSDDTATPSDEGTIFNPPL</sequence>
<evidence type="ECO:0000256" key="5">
    <source>
        <dbReference type="ARBA" id="ARBA00022701"/>
    </source>
</evidence>
<keyword evidence="3" id="KW-0963">Cytoplasm</keyword>
<feature type="region of interest" description="Disordered" evidence="8">
    <location>
        <begin position="63"/>
        <end position="185"/>
    </location>
</feature>
<dbReference type="Pfam" id="PF23409">
    <property type="entry name" value="Beta-prop_EML"/>
    <property type="match status" value="1"/>
</dbReference>
<reference evidence="11" key="2">
    <citation type="submission" date="2025-09" db="UniProtKB">
        <authorList>
            <consortium name="Ensembl"/>
        </authorList>
    </citation>
    <scope>IDENTIFICATION</scope>
</reference>
<evidence type="ECO:0000256" key="3">
    <source>
        <dbReference type="ARBA" id="ARBA00022490"/>
    </source>
</evidence>
<keyword evidence="7" id="KW-0206">Cytoskeleton</keyword>
<feature type="domain" description="EML-like first beta-propeller" evidence="9">
    <location>
        <begin position="292"/>
        <end position="546"/>
    </location>
</feature>
<reference evidence="11" key="1">
    <citation type="submission" date="2025-08" db="UniProtKB">
        <authorList>
            <consortium name="Ensembl"/>
        </authorList>
    </citation>
    <scope>IDENTIFICATION</scope>
</reference>
<evidence type="ECO:0000256" key="1">
    <source>
        <dbReference type="ARBA" id="ARBA00004245"/>
    </source>
</evidence>
<dbReference type="PANTHER" id="PTHR13720:SF11">
    <property type="entry name" value="ECHINODERM MICROTUBULE-ASSOCIATED PROTEIN-LIKE 4"/>
    <property type="match status" value="1"/>
</dbReference>
<accession>A0A673N7I8</accession>
<dbReference type="Ensembl" id="ENSSRHT00000102024.1">
    <property type="protein sequence ID" value="ENSSRHP00000099333.1"/>
    <property type="gene ID" value="ENSSRHG00000048522.1"/>
</dbReference>
<feature type="compositionally biased region" description="Basic and acidic residues" evidence="8">
    <location>
        <begin position="122"/>
        <end position="141"/>
    </location>
</feature>
<dbReference type="InterPro" id="IPR015943">
    <property type="entry name" value="WD40/YVTN_repeat-like_dom_sf"/>
</dbReference>
<gene>
    <name evidence="11" type="primary">LOC107739484</name>
</gene>
<dbReference type="GO" id="GO:0000226">
    <property type="term" value="P:microtubule cytoskeleton organization"/>
    <property type="evidence" value="ECO:0007669"/>
    <property type="project" value="TreeGrafter"/>
</dbReference>
<protein>
    <submittedName>
        <fullName evidence="11">Echinoderm microtubule-associated protein-like 4</fullName>
    </submittedName>
</protein>
<evidence type="ECO:0000259" key="10">
    <source>
        <dbReference type="Pfam" id="PF23414"/>
    </source>
</evidence>
<dbReference type="AlphaFoldDB" id="A0A673N7I8"/>
<feature type="domain" description="EML-like second beta-propeller" evidence="10">
    <location>
        <begin position="563"/>
        <end position="831"/>
    </location>
</feature>
<name>A0A673N7I8_9TELE</name>
<organism evidence="11 12">
    <name type="scientific">Sinocyclocheilus rhinocerous</name>
    <dbReference type="NCBI Taxonomy" id="307959"/>
    <lineage>
        <taxon>Eukaryota</taxon>
        <taxon>Metazoa</taxon>
        <taxon>Chordata</taxon>
        <taxon>Craniata</taxon>
        <taxon>Vertebrata</taxon>
        <taxon>Euteleostomi</taxon>
        <taxon>Actinopterygii</taxon>
        <taxon>Neopterygii</taxon>
        <taxon>Teleostei</taxon>
        <taxon>Ostariophysi</taxon>
        <taxon>Cypriniformes</taxon>
        <taxon>Cyprinidae</taxon>
        <taxon>Cyprininae</taxon>
        <taxon>Sinocyclocheilus</taxon>
    </lineage>
</organism>
<dbReference type="Gene3D" id="2.130.10.10">
    <property type="entry name" value="YVTN repeat-like/Quinoprotein amine dehydrogenase"/>
    <property type="match status" value="2"/>
</dbReference>
<evidence type="ECO:0000256" key="6">
    <source>
        <dbReference type="ARBA" id="ARBA00022737"/>
    </source>
</evidence>
<dbReference type="SUPFAM" id="SSF50998">
    <property type="entry name" value="Quinoprotein alcohol dehydrogenase-like"/>
    <property type="match status" value="1"/>
</dbReference>
<dbReference type="GO" id="GO:0072686">
    <property type="term" value="C:mitotic spindle"/>
    <property type="evidence" value="ECO:0007669"/>
    <property type="project" value="TreeGrafter"/>
</dbReference>
<dbReference type="GO" id="GO:0008017">
    <property type="term" value="F:microtubule binding"/>
    <property type="evidence" value="ECO:0007669"/>
    <property type="project" value="TreeGrafter"/>
</dbReference>
<evidence type="ECO:0000313" key="11">
    <source>
        <dbReference type="Ensembl" id="ENSSRHP00000099333.1"/>
    </source>
</evidence>
<dbReference type="InterPro" id="IPR055442">
    <property type="entry name" value="Beta-prop_EML-like_2nd"/>
</dbReference>
<evidence type="ECO:0000256" key="8">
    <source>
        <dbReference type="SAM" id="MobiDB-lite"/>
    </source>
</evidence>
<keyword evidence="4" id="KW-0853">WD repeat</keyword>
<keyword evidence="6" id="KW-0677">Repeat</keyword>
<feature type="compositionally biased region" description="Pro residues" evidence="8">
    <location>
        <begin position="155"/>
        <end position="170"/>
    </location>
</feature>
<comment type="similarity">
    <text evidence="2">Belongs to the WD repeat EMAP family.</text>
</comment>
<dbReference type="FunFam" id="2.130.10.10:FF:000005">
    <property type="entry name" value="Putative echinoderm microtubule-associated protein-like 1"/>
    <property type="match status" value="1"/>
</dbReference>
<dbReference type="Pfam" id="PF23414">
    <property type="entry name" value="Beta-prop_EML_2"/>
    <property type="match status" value="1"/>
</dbReference>
<evidence type="ECO:0000313" key="12">
    <source>
        <dbReference type="Proteomes" id="UP000472270"/>
    </source>
</evidence>
<feature type="compositionally biased region" description="Polar residues" evidence="8">
    <location>
        <begin position="920"/>
        <end position="931"/>
    </location>
</feature>
<proteinExistence type="inferred from homology"/>
<keyword evidence="5" id="KW-0493">Microtubule</keyword>
<dbReference type="PANTHER" id="PTHR13720">
    <property type="entry name" value="WD-40 REPEAT PROTEIN"/>
    <property type="match status" value="1"/>
</dbReference>
<dbReference type="CDD" id="cd21950">
    <property type="entry name" value="TD_EMAP4"/>
    <property type="match status" value="1"/>
</dbReference>
<dbReference type="InterPro" id="IPR055439">
    <property type="entry name" value="Beta-prop_EML_1st"/>
</dbReference>
<dbReference type="SMART" id="SM00320">
    <property type="entry name" value="WD40"/>
    <property type="match status" value="8"/>
</dbReference>
<comment type="subcellular location">
    <subcellularLocation>
        <location evidence="1">Cytoplasm</location>
        <location evidence="1">Cytoskeleton</location>
    </subcellularLocation>
</comment>
<evidence type="ECO:0000256" key="2">
    <source>
        <dbReference type="ARBA" id="ARBA00006489"/>
    </source>
</evidence>
<dbReference type="InterPro" id="IPR005108">
    <property type="entry name" value="HELP"/>
</dbReference>
<feature type="compositionally biased region" description="Low complexity" evidence="8">
    <location>
        <begin position="63"/>
        <end position="78"/>
    </location>
</feature>
<dbReference type="GO" id="GO:0005874">
    <property type="term" value="C:microtubule"/>
    <property type="evidence" value="ECO:0007669"/>
    <property type="project" value="UniProtKB-KW"/>
</dbReference>